<feature type="region of interest" description="Disordered" evidence="1">
    <location>
        <begin position="1134"/>
        <end position="1159"/>
    </location>
</feature>
<feature type="region of interest" description="Disordered" evidence="1">
    <location>
        <begin position="327"/>
        <end position="366"/>
    </location>
</feature>
<protein>
    <submittedName>
        <fullName evidence="2">Uncharacterized protein LOC101242609</fullName>
    </submittedName>
</protein>
<feature type="compositionally biased region" description="Basic and acidic residues" evidence="1">
    <location>
        <begin position="485"/>
        <end position="497"/>
    </location>
</feature>
<feature type="compositionally biased region" description="Basic and acidic residues" evidence="1">
    <location>
        <begin position="651"/>
        <end position="670"/>
    </location>
</feature>
<dbReference type="EMBL" id="LR787231">
    <property type="protein sequence ID" value="CAB3263093.1"/>
    <property type="molecule type" value="mRNA"/>
</dbReference>
<feature type="region of interest" description="Disordered" evidence="1">
    <location>
        <begin position="482"/>
        <end position="558"/>
    </location>
</feature>
<feature type="compositionally biased region" description="Polar residues" evidence="1">
    <location>
        <begin position="632"/>
        <end position="650"/>
    </location>
</feature>
<feature type="compositionally biased region" description="Polar residues" evidence="1">
    <location>
        <begin position="687"/>
        <end position="709"/>
    </location>
</feature>
<feature type="compositionally biased region" description="Basic and acidic residues" evidence="1">
    <location>
        <begin position="37"/>
        <end position="58"/>
    </location>
</feature>
<proteinExistence type="evidence at transcript level"/>
<accession>A0A6F9DJG4</accession>
<reference evidence="2" key="1">
    <citation type="submission" date="2020-04" db="EMBL/GenBank/DDBJ databases">
        <authorList>
            <person name="Neveu A P."/>
        </authorList>
    </citation>
    <scope>NUCLEOTIDE SEQUENCE</scope>
    <source>
        <tissue evidence="2">Whole embryo</tissue>
    </source>
</reference>
<feature type="region of interest" description="Disordered" evidence="1">
    <location>
        <begin position="632"/>
        <end position="709"/>
    </location>
</feature>
<feature type="region of interest" description="Disordered" evidence="1">
    <location>
        <begin position="37"/>
        <end position="93"/>
    </location>
</feature>
<feature type="compositionally biased region" description="Basic and acidic residues" evidence="1">
    <location>
        <begin position="937"/>
        <end position="958"/>
    </location>
</feature>
<feature type="region of interest" description="Disordered" evidence="1">
    <location>
        <begin position="859"/>
        <end position="901"/>
    </location>
</feature>
<feature type="compositionally biased region" description="Basic and acidic residues" evidence="1">
    <location>
        <begin position="1134"/>
        <end position="1143"/>
    </location>
</feature>
<feature type="compositionally biased region" description="Basic and acidic residues" evidence="1">
    <location>
        <begin position="859"/>
        <end position="874"/>
    </location>
</feature>
<evidence type="ECO:0000313" key="2">
    <source>
        <dbReference type="EMBL" id="CAB3263093.1"/>
    </source>
</evidence>
<evidence type="ECO:0000256" key="1">
    <source>
        <dbReference type="SAM" id="MobiDB-lite"/>
    </source>
</evidence>
<dbReference type="AlphaFoldDB" id="A0A6F9DJG4"/>
<name>A0A6F9DJG4_9ASCI</name>
<feature type="compositionally biased region" description="Polar residues" evidence="1">
    <location>
        <begin position="347"/>
        <end position="365"/>
    </location>
</feature>
<feature type="region of interest" description="Disordered" evidence="1">
    <location>
        <begin position="936"/>
        <end position="965"/>
    </location>
</feature>
<organism evidence="2">
    <name type="scientific">Phallusia mammillata</name>
    <dbReference type="NCBI Taxonomy" id="59560"/>
    <lineage>
        <taxon>Eukaryota</taxon>
        <taxon>Metazoa</taxon>
        <taxon>Chordata</taxon>
        <taxon>Tunicata</taxon>
        <taxon>Ascidiacea</taxon>
        <taxon>Phlebobranchia</taxon>
        <taxon>Ascidiidae</taxon>
        <taxon>Phallusia</taxon>
    </lineage>
</organism>
<feature type="compositionally biased region" description="Low complexity" evidence="1">
    <location>
        <begin position="328"/>
        <end position="346"/>
    </location>
</feature>
<sequence length="1159" mass="130944">MTSPDVLNMSSLASRTQEDATRKVIFFQEVQEREELHDIDEKKRNDLPSIAKKSDKKQVPVRASKSDLTSSVSKVQREPPTSAVPSKREDLKAKLKEQRQSAVIRASEKVAEIPKVLKDIISAHWFRKKLTEVTPDSVMNALLEQGDTSRLFAHEKAIENMLVVVQEYSVSASGGEHNLTPKTMDKVQEHLAKFLKPSYDVTNPHANHPNRVQLADNALDAIISGIPPSDLIQKELFRLLADNNDGLRDKAKLILEVKFGIDSWEKLCDELSEMTGGESVIPDPQERVKEEKAAIDSVKQRIENGDVSIAAAPRLAERFGFEIIKPMSPSQQQVEQSSRRSSLSSVFGKSTTSLPSLRKSVTSKQSFKDQKIDDRVVKFKKPAPTEKRRIRRRSKPILQHQMPENDDGVVEILPPPKIDWRKAIPTKSLERRQIAGLIKMMQKLNLHSYASRFSSRNQTGSRRLSRAESRLLPPIAAKIFAPTPLEREESPGRETRDCLPFLPSAARLSRERKPVKSLLARTSREQQRPYMMSPATEVVAPKRSGEPKPRLSLQQPQSYSNYVGMKSILSSVSRDSVPTSTNLVEMSLSGSSVNLTSMLSVDAEKPLKDKIERKSSTRSRENLITEKLDYNSSDDVFNSSQSQTRNYQTKAHSDLRSNHDPEEIFKEPNHTSDSNLTDKSQMHQPKENLTSKLNDPSSQSMSAEYPSSDNISNISFRQATNNNQSSASDFQKIHLRQRSSTKQVNTSSSESLILKIPSGEYVSNNVRRKTSTTSNQSLSSNFQSSDYRISSLSSLNQHSTRSLQRMSALRVLHKLNRSSTSTLKNSDYSVSFQSQQSITSDFSSFREDSMTSPRYMTLDKEVRISSESSRRQSDVQDSGFIEGEQAQESNRDETIHDQEYIPQEKVVKTKIVSEKKIVHETNDTGEWRTIIRKLKEKRTQDATRDNSEDKKEKNDKVEGPQNMQRKLYSESIVHATNGERIASHYTILKNNRALKIHPSRILRLMRKLKPALEQQVAGESRYGIMSFHWMDGAAHVTNSYTSSPTVTPRFQQGEKFSIHSTYSQNNLASKSSERDVSRGRRLSTLLNKACSKEREERTTFQKQQKLDELETKITTFDNGKTTLMLKLPSCEKLRRSPAEDADTKLGGVIAPPATPVASF</sequence>
<gene>
    <name evidence="2" type="primary">LOC101242609</name>
</gene>
<feature type="compositionally biased region" description="Basic and acidic residues" evidence="1">
    <location>
        <begin position="889"/>
        <end position="899"/>
    </location>
</feature>